<sequence>MVSFLFFVGSHREAVPFALVSARASSQAKCNASFLHFMAPFLGVSDVGDFSAGRVSVAPHAHLVNSGNVTSLKFPLLTCLKNAVLPEVAAL</sequence>
<name>A0A2X0LYX1_9BASI</name>
<dbReference type="AlphaFoldDB" id="A0A2X0LYX1"/>
<evidence type="ECO:0000313" key="1">
    <source>
        <dbReference type="EMBL" id="SDA01835.1"/>
    </source>
</evidence>
<organism evidence="1 2">
    <name type="scientific">Microbotryum saponariae</name>
    <dbReference type="NCBI Taxonomy" id="289078"/>
    <lineage>
        <taxon>Eukaryota</taxon>
        <taxon>Fungi</taxon>
        <taxon>Dikarya</taxon>
        <taxon>Basidiomycota</taxon>
        <taxon>Pucciniomycotina</taxon>
        <taxon>Microbotryomycetes</taxon>
        <taxon>Microbotryales</taxon>
        <taxon>Microbotryaceae</taxon>
        <taxon>Microbotryum</taxon>
    </lineage>
</organism>
<keyword evidence="2" id="KW-1185">Reference proteome</keyword>
<dbReference type="EMBL" id="FMWP01000117">
    <property type="protein sequence ID" value="SDA01835.1"/>
    <property type="molecule type" value="Genomic_DNA"/>
</dbReference>
<dbReference type="Proteomes" id="UP000249723">
    <property type="component" value="Unassembled WGS sequence"/>
</dbReference>
<protein>
    <submittedName>
        <fullName evidence="1">BZ3500_MvSof-1268-A1-R1_Chr10-2g02965 protein</fullName>
    </submittedName>
</protein>
<gene>
    <name evidence="1" type="ORF">BZ3500_MVSOF-1268-A1-R1_CHR10-2G02965</name>
</gene>
<reference evidence="2" key="1">
    <citation type="submission" date="2016-10" db="EMBL/GenBank/DDBJ databases">
        <authorList>
            <person name="Jeantristanb JTB J.-T."/>
            <person name="Ricardo R."/>
        </authorList>
    </citation>
    <scope>NUCLEOTIDE SEQUENCE [LARGE SCALE GENOMIC DNA]</scope>
</reference>
<evidence type="ECO:0000313" key="2">
    <source>
        <dbReference type="Proteomes" id="UP000249723"/>
    </source>
</evidence>
<accession>A0A2X0LYX1</accession>
<proteinExistence type="predicted"/>